<name>A0ABN1LFX3_9ALTE</name>
<accession>A0ABN1LFX3</accession>
<dbReference type="RefSeq" id="WP_343857599.1">
    <property type="nucleotide sequence ID" value="NZ_BAAAFD010000002.1"/>
</dbReference>
<keyword evidence="1" id="KW-0812">Transmembrane</keyword>
<evidence type="ECO:0000256" key="1">
    <source>
        <dbReference type="SAM" id="Phobius"/>
    </source>
</evidence>
<proteinExistence type="predicted"/>
<feature type="transmembrane region" description="Helical" evidence="1">
    <location>
        <begin position="6"/>
        <end position="22"/>
    </location>
</feature>
<gene>
    <name evidence="2" type="ORF">GCM10009114_12180</name>
</gene>
<evidence type="ECO:0008006" key="4">
    <source>
        <dbReference type="Google" id="ProtNLM"/>
    </source>
</evidence>
<reference evidence="2 3" key="1">
    <citation type="journal article" date="2019" name="Int. J. Syst. Evol. Microbiol.">
        <title>The Global Catalogue of Microorganisms (GCM) 10K type strain sequencing project: providing services to taxonomists for standard genome sequencing and annotation.</title>
        <authorList>
            <consortium name="The Broad Institute Genomics Platform"/>
            <consortium name="The Broad Institute Genome Sequencing Center for Infectious Disease"/>
            <person name="Wu L."/>
            <person name="Ma J."/>
        </authorList>
    </citation>
    <scope>NUCLEOTIDE SEQUENCE [LARGE SCALE GENOMIC DNA]</scope>
    <source>
        <strain evidence="2 3">JCM 15896</strain>
    </source>
</reference>
<evidence type="ECO:0000313" key="3">
    <source>
        <dbReference type="Proteomes" id="UP001500359"/>
    </source>
</evidence>
<organism evidence="2 3">
    <name type="scientific">Aliiglaciecola litoralis</name>
    <dbReference type="NCBI Taxonomy" id="582857"/>
    <lineage>
        <taxon>Bacteria</taxon>
        <taxon>Pseudomonadati</taxon>
        <taxon>Pseudomonadota</taxon>
        <taxon>Gammaproteobacteria</taxon>
        <taxon>Alteromonadales</taxon>
        <taxon>Alteromonadaceae</taxon>
        <taxon>Aliiglaciecola</taxon>
    </lineage>
</organism>
<keyword evidence="3" id="KW-1185">Reference proteome</keyword>
<sequence length="81" mass="9087">MDNLPFMLFFVLPIVIIAMVFSHKQKMAKANANGNAGSDQVKALEAELKSVKERLNTLEAIVTDDKYQLNQEFSKLKSANE</sequence>
<protein>
    <recommendedName>
        <fullName evidence="4">Phage shock protein B</fullName>
    </recommendedName>
</protein>
<dbReference type="Proteomes" id="UP001500359">
    <property type="component" value="Unassembled WGS sequence"/>
</dbReference>
<dbReference type="EMBL" id="BAAAFD010000002">
    <property type="protein sequence ID" value="GAA0854859.1"/>
    <property type="molecule type" value="Genomic_DNA"/>
</dbReference>
<keyword evidence="1" id="KW-0472">Membrane</keyword>
<evidence type="ECO:0000313" key="2">
    <source>
        <dbReference type="EMBL" id="GAA0854859.1"/>
    </source>
</evidence>
<keyword evidence="1" id="KW-1133">Transmembrane helix</keyword>
<comment type="caution">
    <text evidence="2">The sequence shown here is derived from an EMBL/GenBank/DDBJ whole genome shotgun (WGS) entry which is preliminary data.</text>
</comment>